<accession>A0ABQ6PAX1</accession>
<evidence type="ECO:0000256" key="4">
    <source>
        <dbReference type="SAM" id="MobiDB-lite"/>
    </source>
</evidence>
<keyword evidence="7" id="KW-1185">Reference proteome</keyword>
<name>A0ABQ6PAX1_9SPHN</name>
<proteinExistence type="predicted"/>
<dbReference type="PANTHER" id="PTHR35372:SF2">
    <property type="entry name" value="SF3 HELICASE DOMAIN-CONTAINING PROTEIN"/>
    <property type="match status" value="1"/>
</dbReference>
<dbReference type="EMBL" id="BTFW01000001">
    <property type="protein sequence ID" value="GMM62378.1"/>
    <property type="molecule type" value="Genomic_DNA"/>
</dbReference>
<keyword evidence="2" id="KW-0378">Hydrolase</keyword>
<evidence type="ECO:0000313" key="6">
    <source>
        <dbReference type="EMBL" id="GMM62378.1"/>
    </source>
</evidence>
<dbReference type="Gene3D" id="3.40.50.300">
    <property type="entry name" value="P-loop containing nucleotide triphosphate hydrolases"/>
    <property type="match status" value="1"/>
</dbReference>
<feature type="domain" description="SF3 helicase" evidence="5">
    <location>
        <begin position="462"/>
        <end position="620"/>
    </location>
</feature>
<evidence type="ECO:0000313" key="7">
    <source>
        <dbReference type="Proteomes" id="UP001187221"/>
    </source>
</evidence>
<dbReference type="PANTHER" id="PTHR35372">
    <property type="entry name" value="ATP BINDING PROTEIN-RELATED"/>
    <property type="match status" value="1"/>
</dbReference>
<dbReference type="CDD" id="cd01029">
    <property type="entry name" value="TOPRIM_primases"/>
    <property type="match status" value="1"/>
</dbReference>
<protein>
    <recommendedName>
        <fullName evidence="5">SF3 helicase domain-containing protein</fullName>
    </recommendedName>
</protein>
<dbReference type="InterPro" id="IPR036977">
    <property type="entry name" value="DNA_primase_Znf_CHC2"/>
</dbReference>
<gene>
    <name evidence="6" type="ORF">NUTIK01_31550</name>
</gene>
<dbReference type="InterPro" id="IPR051620">
    <property type="entry name" value="ORF904-like_C"/>
</dbReference>
<dbReference type="Proteomes" id="UP001187221">
    <property type="component" value="Unassembled WGS sequence"/>
</dbReference>
<feature type="region of interest" description="Disordered" evidence="4">
    <location>
        <begin position="71"/>
        <end position="101"/>
    </location>
</feature>
<dbReference type="InterPro" id="IPR045455">
    <property type="entry name" value="NrS-1_pol-like_helicase"/>
</dbReference>
<dbReference type="InterPro" id="IPR034154">
    <property type="entry name" value="TOPRIM_DnaG/twinkle"/>
</dbReference>
<evidence type="ECO:0000259" key="5">
    <source>
        <dbReference type="PROSITE" id="PS51206"/>
    </source>
</evidence>
<organism evidence="6 7">
    <name type="scientific">Novosphingobium pituita</name>
    <dbReference type="NCBI Taxonomy" id="3056842"/>
    <lineage>
        <taxon>Bacteria</taxon>
        <taxon>Pseudomonadati</taxon>
        <taxon>Pseudomonadota</taxon>
        <taxon>Alphaproteobacteria</taxon>
        <taxon>Sphingomonadales</taxon>
        <taxon>Sphingomonadaceae</taxon>
        <taxon>Novosphingobium</taxon>
    </lineage>
</organism>
<evidence type="ECO:0000256" key="3">
    <source>
        <dbReference type="ARBA" id="ARBA00022840"/>
    </source>
</evidence>
<comment type="caution">
    <text evidence="6">The sequence shown here is derived from an EMBL/GenBank/DDBJ whole genome shotgun (WGS) entry which is preliminary data.</text>
</comment>
<sequence length="745" mass="81222">MINALKIAQGLDRNYRASGSGYACKCPVHDDQTASLSVTDGKEGRVLVHCHAGCAPRDVIGELKARNLWPEAAPKHRPRSAGGYAEGANDNRKATAPKGQRGKLAKTYDYFDHWTGELKMQVLRYEPKGFSQRRPDPDHPGQWIKAVSAEHRTLYKAQSVAQANCVVLIVEGEKDVDNLTALGFVATCNPGGAGKWQDNYSEMLRDKTVVLLPDNDDAGRRHANVVAYKLSGIAASVRIVHLPDLPEKGDVSDWLAIEGNDRATLEKLIESSDDTPPASPASAASISVEDFLSREGRLTIFEAGSEVEVAQVLHSLLKRHLGTLVHAEGEFWHYRETRWQVLSRTELWRGVQHFDGAEVGNERPTLLKLGTKKIESILHELQMMCAVPDFFENPVMGINCASGFITFDADGQPSQRPHAPNDRARHTLPGCWAAGMSGGVPSGSLLDRLLTGSFAGDEDAADKINLLAEIAGVSALGYATELREPKAVILYGMTAENGKSQILDLMRGLLPPSAVSAITAAKMSDERYVVGLAGKLLNATDELSGAAIASDTFKTIITGEQVNGRDVYKSCIEFCPHAQHMFATNVLPPYKGGMDRGVQRRLLVVPFNHTVPKAERVEHIGKRIGAEEADLLLAWAVAGASRVIRNRAFSEPQSSKSALREWVCKADAVQAWIEIGIEAAPGHWVATSVAYEAFCNWAVSEGYMRDRLPNVSSFSERLQSTVAGVTDKRTSRKRGLVGLRIKPLF</sequence>
<dbReference type="RefSeq" id="WP_317975964.1">
    <property type="nucleotide sequence ID" value="NZ_BTFW01000001.1"/>
</dbReference>
<dbReference type="NCBIfam" id="TIGR01613">
    <property type="entry name" value="primase_Cterm"/>
    <property type="match status" value="1"/>
</dbReference>
<dbReference type="SUPFAM" id="SSF56731">
    <property type="entry name" value="DNA primase core"/>
    <property type="match status" value="1"/>
</dbReference>
<dbReference type="InterPro" id="IPR027417">
    <property type="entry name" value="P-loop_NTPase"/>
</dbReference>
<evidence type="ECO:0000256" key="1">
    <source>
        <dbReference type="ARBA" id="ARBA00022741"/>
    </source>
</evidence>
<dbReference type="InterPro" id="IPR014015">
    <property type="entry name" value="Helicase_SF3_DNA-vir"/>
</dbReference>
<keyword evidence="3" id="KW-0067">ATP-binding</keyword>
<keyword evidence="1" id="KW-0547">Nucleotide-binding</keyword>
<dbReference type="PROSITE" id="PS51206">
    <property type="entry name" value="SF3_HELICASE_1"/>
    <property type="match status" value="1"/>
</dbReference>
<reference evidence="6 7" key="1">
    <citation type="submission" date="2023-06" db="EMBL/GenBank/DDBJ databases">
        <title>Draft genome sequence of Novosphingobium sp. strain IK01.</title>
        <authorList>
            <person name="Hatamoto M."/>
            <person name="Ikarashi T."/>
            <person name="Yamaguchi T."/>
        </authorList>
    </citation>
    <scope>NUCLEOTIDE SEQUENCE [LARGE SCALE GENOMIC DNA]</scope>
    <source>
        <strain evidence="6 7">IK01</strain>
    </source>
</reference>
<evidence type="ECO:0000256" key="2">
    <source>
        <dbReference type="ARBA" id="ARBA00022801"/>
    </source>
</evidence>
<dbReference type="Pfam" id="PF19263">
    <property type="entry name" value="DUF5906"/>
    <property type="match status" value="1"/>
</dbReference>
<dbReference type="Gene3D" id="3.90.580.10">
    <property type="entry name" value="Zinc finger, CHC2-type domain"/>
    <property type="match status" value="1"/>
</dbReference>
<dbReference type="InterPro" id="IPR006500">
    <property type="entry name" value="Helicase_put_C_phage/plasmid"/>
</dbReference>
<dbReference type="Gene3D" id="3.40.1360.10">
    <property type="match status" value="1"/>
</dbReference>